<dbReference type="InterPro" id="IPR002818">
    <property type="entry name" value="DJ-1/PfpI"/>
</dbReference>
<dbReference type="RefSeq" id="WP_246495865.1">
    <property type="nucleotide sequence ID" value="NZ_JACHJL010000041.1"/>
</dbReference>
<protein>
    <submittedName>
        <fullName evidence="5">Transcriptional regulator GlxA family with amidase domain</fullName>
    </submittedName>
</protein>
<accession>A0A7W9QHF2</accession>
<proteinExistence type="predicted"/>
<evidence type="ECO:0000313" key="5">
    <source>
        <dbReference type="EMBL" id="MBB5940345.1"/>
    </source>
</evidence>
<keyword evidence="2" id="KW-0804">Transcription</keyword>
<dbReference type="InterPro" id="IPR009057">
    <property type="entry name" value="Homeodomain-like_sf"/>
</dbReference>
<feature type="region of interest" description="Disordered" evidence="3">
    <location>
        <begin position="56"/>
        <end position="114"/>
    </location>
</feature>
<reference evidence="5 6" key="1">
    <citation type="submission" date="2020-08" db="EMBL/GenBank/DDBJ databases">
        <title>Genomic Encyclopedia of Type Strains, Phase III (KMG-III): the genomes of soil and plant-associated and newly described type strains.</title>
        <authorList>
            <person name="Whitman W."/>
        </authorList>
    </citation>
    <scope>NUCLEOTIDE SEQUENCE [LARGE SCALE GENOMIC DNA]</scope>
    <source>
        <strain evidence="5 6">CECT 8305</strain>
    </source>
</reference>
<evidence type="ECO:0000313" key="6">
    <source>
        <dbReference type="Proteomes" id="UP000588098"/>
    </source>
</evidence>
<dbReference type="GO" id="GO:0003700">
    <property type="term" value="F:DNA-binding transcription factor activity"/>
    <property type="evidence" value="ECO:0007669"/>
    <property type="project" value="InterPro"/>
</dbReference>
<dbReference type="InterPro" id="IPR018060">
    <property type="entry name" value="HTH_AraC"/>
</dbReference>
<dbReference type="SUPFAM" id="SSF52317">
    <property type="entry name" value="Class I glutamine amidotransferase-like"/>
    <property type="match status" value="1"/>
</dbReference>
<dbReference type="Gene3D" id="1.10.10.60">
    <property type="entry name" value="Homeodomain-like"/>
    <property type="match status" value="1"/>
</dbReference>
<evidence type="ECO:0000256" key="2">
    <source>
        <dbReference type="ARBA" id="ARBA00023163"/>
    </source>
</evidence>
<feature type="region of interest" description="Disordered" evidence="3">
    <location>
        <begin position="391"/>
        <end position="428"/>
    </location>
</feature>
<comment type="caution">
    <text evidence="5">The sequence shown here is derived from an EMBL/GenBank/DDBJ whole genome shotgun (WGS) entry which is preliminary data.</text>
</comment>
<evidence type="ECO:0000259" key="4">
    <source>
        <dbReference type="PROSITE" id="PS01124"/>
    </source>
</evidence>
<dbReference type="SMART" id="SM00342">
    <property type="entry name" value="HTH_ARAC"/>
    <property type="match status" value="1"/>
</dbReference>
<dbReference type="AlphaFoldDB" id="A0A7W9QHF2"/>
<dbReference type="GO" id="GO:0043565">
    <property type="term" value="F:sequence-specific DNA binding"/>
    <property type="evidence" value="ECO:0007669"/>
    <property type="project" value="InterPro"/>
</dbReference>
<dbReference type="PANTHER" id="PTHR43130">
    <property type="entry name" value="ARAC-FAMILY TRANSCRIPTIONAL REGULATOR"/>
    <property type="match status" value="1"/>
</dbReference>
<dbReference type="EMBL" id="JACHJL010000041">
    <property type="protein sequence ID" value="MBB5940345.1"/>
    <property type="molecule type" value="Genomic_DNA"/>
</dbReference>
<dbReference type="InterPro" id="IPR029062">
    <property type="entry name" value="Class_I_gatase-like"/>
</dbReference>
<organism evidence="5 6">
    <name type="scientific">Streptomyces zagrosensis</name>
    <dbReference type="NCBI Taxonomy" id="1042984"/>
    <lineage>
        <taxon>Bacteria</taxon>
        <taxon>Bacillati</taxon>
        <taxon>Actinomycetota</taxon>
        <taxon>Actinomycetes</taxon>
        <taxon>Kitasatosporales</taxon>
        <taxon>Streptomycetaceae</taxon>
        <taxon>Streptomyces</taxon>
    </lineage>
</organism>
<dbReference type="CDD" id="cd03137">
    <property type="entry name" value="GATase1_AraC_1"/>
    <property type="match status" value="1"/>
</dbReference>
<evidence type="ECO:0000256" key="3">
    <source>
        <dbReference type="SAM" id="MobiDB-lite"/>
    </source>
</evidence>
<dbReference type="Proteomes" id="UP000588098">
    <property type="component" value="Unassembled WGS sequence"/>
</dbReference>
<name>A0A7W9QHF2_9ACTN</name>
<gene>
    <name evidence="5" type="ORF">FHS42_007443</name>
</gene>
<dbReference type="PANTHER" id="PTHR43130:SF3">
    <property type="entry name" value="HTH-TYPE TRANSCRIPTIONAL REGULATOR RV1931C"/>
    <property type="match status" value="1"/>
</dbReference>
<dbReference type="InterPro" id="IPR052158">
    <property type="entry name" value="INH-QAR"/>
</dbReference>
<dbReference type="PROSITE" id="PS01124">
    <property type="entry name" value="HTH_ARAC_FAMILY_2"/>
    <property type="match status" value="1"/>
</dbReference>
<dbReference type="Pfam" id="PF01965">
    <property type="entry name" value="DJ-1_PfpI"/>
    <property type="match status" value="1"/>
</dbReference>
<feature type="domain" description="HTH araC/xylS-type" evidence="4">
    <location>
        <begin position="292"/>
        <end position="390"/>
    </location>
</feature>
<sequence>MKPGTVAIAVVDDSGMPLWDLYELAIACSVFGKAQPDLADTWYTLRLCAPRPMLPGDIRTGHESHDRHERPADHEEHEKHEGHGRHEDRGRHEGHGRHEDRGRHEKHAKREESGAYGAAFPYTPLLDGFSLRTRYGLAELATADTVIVPSVPQSVVDEGAPVPPELVDALRLAAESGARMVSLCTGAFALAEAGLLDGRRATAHWMHTGDLAKRYPKVTVDDSVLYVDDGDVLTSAGMTAGLDLCLHLVRCDLGARVANQLARRMVVPAHRAGGQAQFIDLSVPVTDDEGLGPVLEWASGRLHEPLTVNDLARRAGMSPRTFFRHLQAGTGTTPLKWLLNQRLARAQTLLESTNLPIERVSERSGLGSAANMRRHFMLHVGVSPRDYRKAFEGARERDGQQSSDQAREIPQPLVGRRDTPTPLAGTRD</sequence>
<dbReference type="Pfam" id="PF12833">
    <property type="entry name" value="HTH_18"/>
    <property type="match status" value="1"/>
</dbReference>
<evidence type="ECO:0000256" key="1">
    <source>
        <dbReference type="ARBA" id="ARBA00023015"/>
    </source>
</evidence>
<dbReference type="Gene3D" id="3.40.50.880">
    <property type="match status" value="1"/>
</dbReference>
<keyword evidence="6" id="KW-1185">Reference proteome</keyword>
<keyword evidence="1" id="KW-0805">Transcription regulation</keyword>
<feature type="compositionally biased region" description="Basic and acidic residues" evidence="3">
    <location>
        <begin position="59"/>
        <end position="113"/>
    </location>
</feature>
<dbReference type="SUPFAM" id="SSF46689">
    <property type="entry name" value="Homeodomain-like"/>
    <property type="match status" value="2"/>
</dbReference>